<evidence type="ECO:0000313" key="3">
    <source>
        <dbReference type="Proteomes" id="UP000517916"/>
    </source>
</evidence>
<evidence type="ECO:0000256" key="1">
    <source>
        <dbReference type="SAM" id="Phobius"/>
    </source>
</evidence>
<name>A0ABR6BFQ3_9PSEU</name>
<gene>
    <name evidence="2" type="ORF">BC739_002902</name>
</gene>
<feature type="transmembrane region" description="Helical" evidence="1">
    <location>
        <begin position="89"/>
        <end position="108"/>
    </location>
</feature>
<dbReference type="EMBL" id="JACJID010000002">
    <property type="protein sequence ID" value="MBA8925703.1"/>
    <property type="molecule type" value="Genomic_DNA"/>
</dbReference>
<comment type="caution">
    <text evidence="2">The sequence shown here is derived from an EMBL/GenBank/DDBJ whole genome shotgun (WGS) entry which is preliminary data.</text>
</comment>
<feature type="transmembrane region" description="Helical" evidence="1">
    <location>
        <begin position="144"/>
        <end position="163"/>
    </location>
</feature>
<keyword evidence="1" id="KW-0812">Transmembrane</keyword>
<feature type="transmembrane region" description="Helical" evidence="1">
    <location>
        <begin position="60"/>
        <end position="83"/>
    </location>
</feature>
<keyword evidence="1" id="KW-1133">Transmembrane helix</keyword>
<proteinExistence type="predicted"/>
<dbReference type="RefSeq" id="WP_025360369.1">
    <property type="nucleotide sequence ID" value="NZ_BAAABQ010000059.1"/>
</dbReference>
<dbReference type="Proteomes" id="UP000517916">
    <property type="component" value="Unassembled WGS sequence"/>
</dbReference>
<evidence type="ECO:0000313" key="2">
    <source>
        <dbReference type="EMBL" id="MBA8925703.1"/>
    </source>
</evidence>
<organism evidence="2 3">
    <name type="scientific">Kutzneria viridogrisea</name>
    <dbReference type="NCBI Taxonomy" id="47990"/>
    <lineage>
        <taxon>Bacteria</taxon>
        <taxon>Bacillati</taxon>
        <taxon>Actinomycetota</taxon>
        <taxon>Actinomycetes</taxon>
        <taxon>Pseudonocardiales</taxon>
        <taxon>Pseudonocardiaceae</taxon>
        <taxon>Kutzneria</taxon>
    </lineage>
</organism>
<keyword evidence="1" id="KW-0472">Membrane</keyword>
<accession>A0ABR6BFQ3</accession>
<protein>
    <submittedName>
        <fullName evidence="2">Fatty acid desaturase</fullName>
    </submittedName>
</protein>
<sequence length="166" mass="17165">MTTLVRLPDQFTPGGVAVETAATPTCCCCCCVASVAAVATALPAGLAQDVRTTGERISPVIAMVPLGGLGIALAPLLAMISGSRAIPGFWAWQVLAFALAGIFVYGVSRAVGSPRPWRSVLRLSMLAPLAVLEMMVVFSAGILWAGFLLAPLMIIAVIAFYGLDKS</sequence>
<reference evidence="2 3" key="1">
    <citation type="submission" date="2020-08" db="EMBL/GenBank/DDBJ databases">
        <title>Genomic Encyclopedia of Archaeal and Bacterial Type Strains, Phase II (KMG-II): from individual species to whole genera.</title>
        <authorList>
            <person name="Goeker M."/>
        </authorList>
    </citation>
    <scope>NUCLEOTIDE SEQUENCE [LARGE SCALE GENOMIC DNA]</scope>
    <source>
        <strain evidence="2 3">DSM 43850</strain>
    </source>
</reference>
<keyword evidence="3" id="KW-1185">Reference proteome</keyword>
<feature type="transmembrane region" description="Helical" evidence="1">
    <location>
        <begin position="120"/>
        <end position="138"/>
    </location>
</feature>